<accession>A0ABV5FL63</accession>
<evidence type="ECO:0000259" key="1">
    <source>
        <dbReference type="Pfam" id="PF19995"/>
    </source>
</evidence>
<proteinExistence type="predicted"/>
<organism evidence="2 3">
    <name type="scientific">Flavobacterium branchiarum</name>
    <dbReference type="NCBI Taxonomy" id="1114870"/>
    <lineage>
        <taxon>Bacteria</taxon>
        <taxon>Pseudomonadati</taxon>
        <taxon>Bacteroidota</taxon>
        <taxon>Flavobacteriia</taxon>
        <taxon>Flavobacteriales</taxon>
        <taxon>Flavobacteriaceae</taxon>
        <taxon>Flavobacterium</taxon>
    </lineage>
</organism>
<keyword evidence="2" id="KW-0418">Kinase</keyword>
<dbReference type="InterPro" id="IPR027417">
    <property type="entry name" value="P-loop_NTPase"/>
</dbReference>
<dbReference type="InterPro" id="IPR045475">
    <property type="entry name" value="iSTAND"/>
</dbReference>
<name>A0ABV5FL63_9FLAO</name>
<comment type="caution">
    <text evidence="2">The sequence shown here is derived from an EMBL/GenBank/DDBJ whole genome shotgun (WGS) entry which is preliminary data.</text>
</comment>
<sequence length="211" mass="24451">MAELKRALTVSNVLSVIVSVIMFKGRFYDVFGNPQKKGRWFIWGDSSSGKSSFVMQLIKEFALTEKTILVSREEDLDDENLQDRLKLFQMQDVAKNFILVDDSLEQLTERLKRRNSAQVVVIDSVPYFFMGYSFEDYLNFRKKFKNKTLVFIGHGKGQNPKTEFEDRIKFDATQKVVVSGYLATNKGRKFGPNATQYVVWQKGYEDLHGKQ</sequence>
<keyword evidence="3" id="KW-1185">Reference proteome</keyword>
<evidence type="ECO:0000313" key="3">
    <source>
        <dbReference type="Proteomes" id="UP001589589"/>
    </source>
</evidence>
<keyword evidence="2" id="KW-0808">Transferase</keyword>
<protein>
    <submittedName>
        <fullName evidence="2">Bifunctional adenosylcobinamide kinase/adenosylcobinamide-phosphate guanylyltransferase</fullName>
    </submittedName>
</protein>
<dbReference type="Pfam" id="PF19995">
    <property type="entry name" value="iSTAND"/>
    <property type="match status" value="1"/>
</dbReference>
<feature type="domain" description="Inactive STAND" evidence="1">
    <location>
        <begin position="26"/>
        <end position="122"/>
    </location>
</feature>
<evidence type="ECO:0000313" key="2">
    <source>
        <dbReference type="EMBL" id="MFB9064263.1"/>
    </source>
</evidence>
<keyword evidence="2" id="KW-0548">Nucleotidyltransferase</keyword>
<dbReference type="Gene3D" id="3.40.50.300">
    <property type="entry name" value="P-loop containing nucleotide triphosphate hydrolases"/>
    <property type="match status" value="1"/>
</dbReference>
<dbReference type="Proteomes" id="UP001589589">
    <property type="component" value="Unassembled WGS sequence"/>
</dbReference>
<dbReference type="GO" id="GO:0016301">
    <property type="term" value="F:kinase activity"/>
    <property type="evidence" value="ECO:0007669"/>
    <property type="project" value="UniProtKB-KW"/>
</dbReference>
<dbReference type="SUPFAM" id="SSF52540">
    <property type="entry name" value="P-loop containing nucleoside triphosphate hydrolases"/>
    <property type="match status" value="1"/>
</dbReference>
<gene>
    <name evidence="2" type="ORF">ACFFUQ_09525</name>
</gene>
<reference evidence="2 3" key="1">
    <citation type="submission" date="2024-09" db="EMBL/GenBank/DDBJ databases">
        <authorList>
            <person name="Sun Q."/>
            <person name="Mori K."/>
        </authorList>
    </citation>
    <scope>NUCLEOTIDE SEQUENCE [LARGE SCALE GENOMIC DNA]</scope>
    <source>
        <strain evidence="2 3">CECT 7908</strain>
    </source>
</reference>
<dbReference type="RefSeq" id="WP_290262793.1">
    <property type="nucleotide sequence ID" value="NZ_JAUFQQ010000003.1"/>
</dbReference>
<dbReference type="EMBL" id="JBHMEX010000030">
    <property type="protein sequence ID" value="MFB9064263.1"/>
    <property type="molecule type" value="Genomic_DNA"/>
</dbReference>
<dbReference type="GO" id="GO:0016779">
    <property type="term" value="F:nucleotidyltransferase activity"/>
    <property type="evidence" value="ECO:0007669"/>
    <property type="project" value="UniProtKB-KW"/>
</dbReference>